<dbReference type="Gene3D" id="6.10.30.10">
    <property type="match status" value="1"/>
</dbReference>
<evidence type="ECO:0000259" key="2">
    <source>
        <dbReference type="Pfam" id="PF12172"/>
    </source>
</evidence>
<feature type="domain" description="ChsH2 C-terminal OB-fold" evidence="1">
    <location>
        <begin position="71"/>
        <end position="134"/>
    </location>
</feature>
<accession>A0A4S5EP75</accession>
<dbReference type="EMBL" id="SSXH01000307">
    <property type="protein sequence ID" value="THJ74157.1"/>
    <property type="molecule type" value="Genomic_DNA"/>
</dbReference>
<dbReference type="OrthoDB" id="4560079at2"/>
<organism evidence="3 4">
    <name type="scientific">Candidatus Frankia alpina</name>
    <dbReference type="NCBI Taxonomy" id="2699483"/>
    <lineage>
        <taxon>Bacteria</taxon>
        <taxon>Bacillati</taxon>
        <taxon>Actinomycetota</taxon>
        <taxon>Actinomycetes</taxon>
        <taxon>Frankiales</taxon>
        <taxon>Frankiaceae</taxon>
        <taxon>Frankia</taxon>
    </lineage>
</organism>
<reference evidence="3 4" key="1">
    <citation type="submission" date="2019-04" db="EMBL/GenBank/DDBJ databases">
        <title>Draft genome sequences for three unisolated Alnus-infective Frankia Sp+ strains, AgTrS, AiOr and AvVan, the first sequenced Frankia strains able to sporulate in-planta.</title>
        <authorList>
            <person name="Bethencourt L."/>
            <person name="Vautrin F."/>
            <person name="Taib N."/>
            <person name="Dubost A."/>
            <person name="Castro-Garcia L."/>
            <person name="Imbaud O."/>
            <person name="Abrouk D."/>
            <person name="Fournier P."/>
            <person name="Briolay J."/>
            <person name="Nguyen A."/>
            <person name="Normand P."/>
            <person name="Fernandez M.P."/>
            <person name="Brochier-Armanet C."/>
            <person name="Herrera-Belaroussi A."/>
        </authorList>
    </citation>
    <scope>NUCLEOTIDE SEQUENCE [LARGE SCALE GENOMIC DNA]</scope>
    <source>
        <strain evidence="3 4">AvVan</strain>
    </source>
</reference>
<evidence type="ECO:0000259" key="1">
    <source>
        <dbReference type="Pfam" id="PF01796"/>
    </source>
</evidence>
<name>A0A4S5EP75_9ACTN</name>
<dbReference type="PANTHER" id="PTHR34075:SF5">
    <property type="entry name" value="BLR3430 PROTEIN"/>
    <property type="match status" value="1"/>
</dbReference>
<sequence length="153" mass="16359">MTTTQGESPAVRADPLSLPPQPVPDAVTAPFWAALAEGRLAMCRCGDCGLWLQPPLERCRLCAGPTRFADVVGTGTVYSFIVQHRATVPGYLDDLPYVVALVELDEQAGLRLPARIVGVDPAQVRCGLRVRAEFADLPGGDFTVAVFRPVDGL</sequence>
<dbReference type="InterPro" id="IPR002878">
    <property type="entry name" value="ChsH2_C"/>
</dbReference>
<evidence type="ECO:0000313" key="4">
    <source>
        <dbReference type="Proteomes" id="UP000305282"/>
    </source>
</evidence>
<proteinExistence type="predicted"/>
<dbReference type="GO" id="GO:0003677">
    <property type="term" value="F:DNA binding"/>
    <property type="evidence" value="ECO:0007669"/>
    <property type="project" value="UniProtKB-KW"/>
</dbReference>
<keyword evidence="3" id="KW-0238">DNA-binding</keyword>
<dbReference type="Proteomes" id="UP000305282">
    <property type="component" value="Unassembled WGS sequence"/>
</dbReference>
<dbReference type="AlphaFoldDB" id="A0A4S5EP75"/>
<dbReference type="PANTHER" id="PTHR34075">
    <property type="entry name" value="BLR3430 PROTEIN"/>
    <property type="match status" value="1"/>
</dbReference>
<dbReference type="Pfam" id="PF12172">
    <property type="entry name" value="zf-ChsH2"/>
    <property type="match status" value="1"/>
</dbReference>
<evidence type="ECO:0000313" key="3">
    <source>
        <dbReference type="EMBL" id="THJ74157.1"/>
    </source>
</evidence>
<dbReference type="InterPro" id="IPR022002">
    <property type="entry name" value="ChsH2_Znr"/>
</dbReference>
<dbReference type="InterPro" id="IPR012340">
    <property type="entry name" value="NA-bd_OB-fold"/>
</dbReference>
<dbReference type="Pfam" id="PF01796">
    <property type="entry name" value="OB_ChsH2_C"/>
    <property type="match status" value="1"/>
</dbReference>
<feature type="domain" description="ChsH2 rubredoxin-like zinc ribbon" evidence="2">
    <location>
        <begin position="32"/>
        <end position="64"/>
    </location>
</feature>
<dbReference type="InterPro" id="IPR052513">
    <property type="entry name" value="Thioester_dehydratase-like"/>
</dbReference>
<dbReference type="RefSeq" id="WP_136448406.1">
    <property type="nucleotide sequence ID" value="NZ_SSXH01000307.1"/>
</dbReference>
<comment type="caution">
    <text evidence="3">The sequence shown here is derived from an EMBL/GenBank/DDBJ whole genome shotgun (WGS) entry which is preliminary data.</text>
</comment>
<protein>
    <submittedName>
        <fullName evidence="3">DNA-binding protein</fullName>
    </submittedName>
</protein>
<keyword evidence="4" id="KW-1185">Reference proteome</keyword>
<dbReference type="SUPFAM" id="SSF50249">
    <property type="entry name" value="Nucleic acid-binding proteins"/>
    <property type="match status" value="1"/>
</dbReference>
<gene>
    <name evidence="3" type="ORF">E7Y31_13145</name>
</gene>